<dbReference type="Pfam" id="PF07690">
    <property type="entry name" value="MFS_1"/>
    <property type="match status" value="1"/>
</dbReference>
<dbReference type="AlphaFoldDB" id="A0A7Y4NYR2"/>
<evidence type="ECO:0000313" key="2">
    <source>
        <dbReference type="EMBL" id="MBB6568917.1"/>
    </source>
</evidence>
<dbReference type="GO" id="GO:0022857">
    <property type="term" value="F:transmembrane transporter activity"/>
    <property type="evidence" value="ECO:0007669"/>
    <property type="project" value="InterPro"/>
</dbReference>
<protein>
    <submittedName>
        <fullName evidence="2">MFS family permease</fullName>
    </submittedName>
    <submittedName>
        <fullName evidence="3">MFS transporter</fullName>
    </submittedName>
</protein>
<sequence length="399" mass="41108">MLKPYAHLMRRPGAGAFFSAGILGRMPISMVGLGIVILIARESGSYGLAGAVSGVAVIAGALTGPVQGRLVDRFGQRTLLLVGSLICTVGLAALLVAVRADAPTWTLYALAFITGGTRPQVGSFVRARWNHLLGRGRALQTAFALEAVGDEVVFIVGPVLVTLLATAVSPYAGLAVAGVLGLVGGLWLALLRASDPPGRGKANGKEQAPMPWASILLLSIIGLGLGATLGGAEVITVAFTTLKGQESMSGVVLAVWAFGSLLAGLWYGSVHWRAPVERRLLIGTILLAITLAPLPFVDSVVLLGVVLFGCGMTIAPTMVAVTACVEEWVPPERLTEAITWTVTGILLGVAPGNAAAGHAVDLWGPSEAYWVPVGVGIACAFVALAATAFARPRTMFAHN</sequence>
<dbReference type="EMBL" id="JACHKF010000001">
    <property type="protein sequence ID" value="MBB6568917.1"/>
    <property type="molecule type" value="Genomic_DNA"/>
</dbReference>
<gene>
    <name evidence="2" type="ORF">HNR71_004554</name>
    <name evidence="3" type="ORF">HPO96_13375</name>
</gene>
<keyword evidence="1" id="KW-0472">Membrane</keyword>
<feature type="transmembrane region" description="Helical" evidence="1">
    <location>
        <begin position="248"/>
        <end position="268"/>
    </location>
</feature>
<feature type="transmembrane region" description="Helical" evidence="1">
    <location>
        <begin position="212"/>
        <end position="242"/>
    </location>
</feature>
<evidence type="ECO:0000256" key="1">
    <source>
        <dbReference type="SAM" id="Phobius"/>
    </source>
</evidence>
<dbReference type="Gene3D" id="1.20.1250.20">
    <property type="entry name" value="MFS general substrate transporter like domains"/>
    <property type="match status" value="2"/>
</dbReference>
<keyword evidence="4" id="KW-1185">Reference proteome</keyword>
<keyword evidence="1" id="KW-1133">Transmembrane helix</keyword>
<dbReference type="Proteomes" id="UP000553957">
    <property type="component" value="Unassembled WGS sequence"/>
</dbReference>
<evidence type="ECO:0000313" key="3">
    <source>
        <dbReference type="EMBL" id="NOL41237.1"/>
    </source>
</evidence>
<feature type="transmembrane region" description="Helical" evidence="1">
    <location>
        <begin position="280"/>
        <end position="297"/>
    </location>
</feature>
<name>A0A7Y4NYR2_9ACTN</name>
<feature type="transmembrane region" description="Helical" evidence="1">
    <location>
        <begin position="46"/>
        <end position="66"/>
    </location>
</feature>
<feature type="transmembrane region" description="Helical" evidence="1">
    <location>
        <begin position="78"/>
        <end position="98"/>
    </location>
</feature>
<feature type="transmembrane region" description="Helical" evidence="1">
    <location>
        <begin position="337"/>
        <end position="356"/>
    </location>
</feature>
<reference evidence="2 5" key="2">
    <citation type="submission" date="2020-08" db="EMBL/GenBank/DDBJ databases">
        <title>Sequencing the genomes of 1000 actinobacteria strains.</title>
        <authorList>
            <person name="Klenk H.-P."/>
        </authorList>
    </citation>
    <scope>NUCLEOTIDE SEQUENCE [LARGE SCALE GENOMIC DNA]</scope>
    <source>
        <strain evidence="2 5">DSM 15626</strain>
    </source>
</reference>
<dbReference type="EMBL" id="JABJRC010000002">
    <property type="protein sequence ID" value="NOL41237.1"/>
    <property type="molecule type" value="Genomic_DNA"/>
</dbReference>
<dbReference type="RefSeq" id="WP_171673670.1">
    <property type="nucleotide sequence ID" value="NZ_BAAAGT010000013.1"/>
</dbReference>
<dbReference type="PANTHER" id="PTHR23542">
    <property type="match status" value="1"/>
</dbReference>
<dbReference type="InterPro" id="IPR011701">
    <property type="entry name" value="MFS"/>
</dbReference>
<accession>A0A7Y4NYR2</accession>
<dbReference type="Proteomes" id="UP000534306">
    <property type="component" value="Unassembled WGS sequence"/>
</dbReference>
<evidence type="ECO:0000313" key="4">
    <source>
        <dbReference type="Proteomes" id="UP000534306"/>
    </source>
</evidence>
<dbReference type="SUPFAM" id="SSF103473">
    <property type="entry name" value="MFS general substrate transporter"/>
    <property type="match status" value="1"/>
</dbReference>
<feature type="transmembrane region" description="Helical" evidence="1">
    <location>
        <begin position="171"/>
        <end position="191"/>
    </location>
</feature>
<keyword evidence="1" id="KW-0812">Transmembrane</keyword>
<evidence type="ECO:0000313" key="5">
    <source>
        <dbReference type="Proteomes" id="UP000553957"/>
    </source>
</evidence>
<reference evidence="3 4" key="1">
    <citation type="submission" date="2020-05" db="EMBL/GenBank/DDBJ databases">
        <title>Genome sequence of Kribbella sandramycini ATCC 39419.</title>
        <authorList>
            <person name="Maclea K.S."/>
            <person name="Fair J.L."/>
        </authorList>
    </citation>
    <scope>NUCLEOTIDE SEQUENCE [LARGE SCALE GENOMIC DNA]</scope>
    <source>
        <strain evidence="3 4">ATCC 39419</strain>
    </source>
</reference>
<feature type="transmembrane region" description="Helical" evidence="1">
    <location>
        <begin position="12"/>
        <end position="40"/>
    </location>
</feature>
<dbReference type="PANTHER" id="PTHR23542:SF1">
    <property type="entry name" value="MAJOR FACILITATOR SUPERFAMILY (MFS) PROFILE DOMAIN-CONTAINING PROTEIN"/>
    <property type="match status" value="1"/>
</dbReference>
<feature type="transmembrane region" description="Helical" evidence="1">
    <location>
        <begin position="142"/>
        <end position="165"/>
    </location>
</feature>
<comment type="caution">
    <text evidence="3">The sequence shown here is derived from an EMBL/GenBank/DDBJ whole genome shotgun (WGS) entry which is preliminary data.</text>
</comment>
<feature type="transmembrane region" description="Helical" evidence="1">
    <location>
        <begin position="303"/>
        <end position="325"/>
    </location>
</feature>
<dbReference type="InterPro" id="IPR036259">
    <property type="entry name" value="MFS_trans_sf"/>
</dbReference>
<proteinExistence type="predicted"/>
<feature type="transmembrane region" description="Helical" evidence="1">
    <location>
        <begin position="368"/>
        <end position="390"/>
    </location>
</feature>
<organism evidence="3 4">
    <name type="scientific">Kribbella sandramycini</name>
    <dbReference type="NCBI Taxonomy" id="60450"/>
    <lineage>
        <taxon>Bacteria</taxon>
        <taxon>Bacillati</taxon>
        <taxon>Actinomycetota</taxon>
        <taxon>Actinomycetes</taxon>
        <taxon>Propionibacteriales</taxon>
        <taxon>Kribbellaceae</taxon>
        <taxon>Kribbella</taxon>
    </lineage>
</organism>